<gene>
    <name evidence="1" type="ORF">ACFPQ9_42620</name>
</gene>
<protein>
    <submittedName>
        <fullName evidence="1">Uncharacterized protein</fullName>
    </submittedName>
</protein>
<dbReference type="RefSeq" id="WP_380865394.1">
    <property type="nucleotide sequence ID" value="NZ_JBHSKM010000050.1"/>
</dbReference>
<keyword evidence="2" id="KW-1185">Reference proteome</keyword>
<evidence type="ECO:0000313" key="1">
    <source>
        <dbReference type="EMBL" id="MFC5220522.1"/>
    </source>
</evidence>
<sequence length="55" mass="6136">MPLRNLALLLLYCLVVVPAGVLARLVHDPLHRRVDRAAPSYWNDLTTAARGETRA</sequence>
<organism evidence="1 2">
    <name type="scientific">Streptomyces coerulescens</name>
    <dbReference type="NCBI Taxonomy" id="29304"/>
    <lineage>
        <taxon>Bacteria</taxon>
        <taxon>Bacillati</taxon>
        <taxon>Actinomycetota</taxon>
        <taxon>Actinomycetes</taxon>
        <taxon>Kitasatosporales</taxon>
        <taxon>Streptomycetaceae</taxon>
        <taxon>Streptomyces</taxon>
    </lineage>
</organism>
<comment type="caution">
    <text evidence="1">The sequence shown here is derived from an EMBL/GenBank/DDBJ whole genome shotgun (WGS) entry which is preliminary data.</text>
</comment>
<dbReference type="EMBL" id="JBHSKM010000050">
    <property type="protein sequence ID" value="MFC5220522.1"/>
    <property type="molecule type" value="Genomic_DNA"/>
</dbReference>
<dbReference type="Proteomes" id="UP001596263">
    <property type="component" value="Unassembled WGS sequence"/>
</dbReference>
<reference evidence="2" key="1">
    <citation type="journal article" date="2019" name="Int. J. Syst. Evol. Microbiol.">
        <title>The Global Catalogue of Microorganisms (GCM) 10K type strain sequencing project: providing services to taxonomists for standard genome sequencing and annotation.</title>
        <authorList>
            <consortium name="The Broad Institute Genomics Platform"/>
            <consortium name="The Broad Institute Genome Sequencing Center for Infectious Disease"/>
            <person name="Wu L."/>
            <person name="Ma J."/>
        </authorList>
    </citation>
    <scope>NUCLEOTIDE SEQUENCE [LARGE SCALE GENOMIC DNA]</scope>
    <source>
        <strain evidence="2">KCTC 42586</strain>
    </source>
</reference>
<name>A0ABW0CZL4_STRCD</name>
<evidence type="ECO:0000313" key="2">
    <source>
        <dbReference type="Proteomes" id="UP001596263"/>
    </source>
</evidence>
<proteinExistence type="predicted"/>
<accession>A0ABW0CZL4</accession>